<evidence type="ECO:0008006" key="3">
    <source>
        <dbReference type="Google" id="ProtNLM"/>
    </source>
</evidence>
<dbReference type="EMBL" id="MLFR01000039">
    <property type="protein sequence ID" value="ORM66137.1"/>
    <property type="molecule type" value="Genomic_DNA"/>
</dbReference>
<name>A0A1X1CP89_9GAMM</name>
<proteinExistence type="predicted"/>
<dbReference type="Pfam" id="PF02413">
    <property type="entry name" value="Caudo_TAP"/>
    <property type="match status" value="1"/>
</dbReference>
<reference evidence="1 2" key="1">
    <citation type="journal article" date="2017" name="Antonie Van Leeuwenhoek">
        <title>Phylogenomic resolution of the bacterial genus Pantoea and its relationship with Erwinia and Tatumella.</title>
        <authorList>
            <person name="Palmer M."/>
            <person name="Steenkamp E.T."/>
            <person name="Coetzee M.P."/>
            <person name="Chan W.Y."/>
            <person name="van Zyl E."/>
            <person name="De Maayer P."/>
            <person name="Coutinho T.A."/>
            <person name="Blom J."/>
            <person name="Smits T.H."/>
            <person name="Duffy B."/>
            <person name="Venter S.N."/>
        </authorList>
    </citation>
    <scope>NUCLEOTIDE SEQUENCE [LARGE SCALE GENOMIC DNA]</scope>
    <source>
        <strain evidence="1 2">LMG 26275</strain>
    </source>
</reference>
<dbReference type="AlphaFoldDB" id="A0A1X1CP89"/>
<sequence length="141" mass="16023">MKYTLKDGFRGFYFMDTESSEASTLEQTGLSISDFVEITDENYQAWCNPPEGHYAVFDESGPRVEKNPEPDYKEMASYERQSLLSSATQAITVWQTKLLMGRKLSDAETESLNAWLDYIDVLNDTDISDAPDVQWPTKPTA</sequence>
<organism evidence="1 2">
    <name type="scientific">Pantoea rwandensis</name>
    <dbReference type="NCBI Taxonomy" id="1076550"/>
    <lineage>
        <taxon>Bacteria</taxon>
        <taxon>Pseudomonadati</taxon>
        <taxon>Pseudomonadota</taxon>
        <taxon>Gammaproteobacteria</taxon>
        <taxon>Enterobacterales</taxon>
        <taxon>Erwiniaceae</taxon>
        <taxon>Pantoea</taxon>
    </lineage>
</organism>
<accession>A0A1X1CP89</accession>
<protein>
    <recommendedName>
        <fullName evidence="3">Phage tail protein</fullName>
    </recommendedName>
</protein>
<evidence type="ECO:0000313" key="2">
    <source>
        <dbReference type="Proteomes" id="UP000193558"/>
    </source>
</evidence>
<dbReference type="Proteomes" id="UP000193558">
    <property type="component" value="Unassembled WGS sequence"/>
</dbReference>
<dbReference type="InterPro" id="IPR003458">
    <property type="entry name" value="Phage_T4_Gp38_tail_assem"/>
</dbReference>
<evidence type="ECO:0000313" key="1">
    <source>
        <dbReference type="EMBL" id="ORM66137.1"/>
    </source>
</evidence>
<comment type="caution">
    <text evidence="1">The sequence shown here is derived from an EMBL/GenBank/DDBJ whole genome shotgun (WGS) entry which is preliminary data.</text>
</comment>
<dbReference type="OrthoDB" id="8778827at2"/>
<gene>
    <name evidence="1" type="ORF">HA51_24175</name>
</gene>
<dbReference type="RefSeq" id="WP_084937913.1">
    <property type="nucleotide sequence ID" value="NZ_MLFR01000039.1"/>
</dbReference>